<evidence type="ECO:0000313" key="2">
    <source>
        <dbReference type="Proteomes" id="UP001174909"/>
    </source>
</evidence>
<gene>
    <name evidence="1" type="ORF">GBAR_LOCUS20149</name>
</gene>
<proteinExistence type="predicted"/>
<comment type="caution">
    <text evidence="1">The sequence shown here is derived from an EMBL/GenBank/DDBJ whole genome shotgun (WGS) entry which is preliminary data.</text>
</comment>
<sequence>MEILRKYSFARAPETVASPKPSTGLTMTPKGGVLLKIIPRT</sequence>
<dbReference type="Proteomes" id="UP001174909">
    <property type="component" value="Unassembled WGS sequence"/>
</dbReference>
<dbReference type="AlphaFoldDB" id="A0AA35X2S0"/>
<organism evidence="1 2">
    <name type="scientific">Geodia barretti</name>
    <name type="common">Barrett's horny sponge</name>
    <dbReference type="NCBI Taxonomy" id="519541"/>
    <lineage>
        <taxon>Eukaryota</taxon>
        <taxon>Metazoa</taxon>
        <taxon>Porifera</taxon>
        <taxon>Demospongiae</taxon>
        <taxon>Heteroscleromorpha</taxon>
        <taxon>Tetractinellida</taxon>
        <taxon>Astrophorina</taxon>
        <taxon>Geodiidae</taxon>
        <taxon>Geodia</taxon>
    </lineage>
</organism>
<name>A0AA35X2S0_GEOBA</name>
<evidence type="ECO:0000313" key="1">
    <source>
        <dbReference type="EMBL" id="CAI8035905.1"/>
    </source>
</evidence>
<reference evidence="1" key="1">
    <citation type="submission" date="2023-03" db="EMBL/GenBank/DDBJ databases">
        <authorList>
            <person name="Steffen K."/>
            <person name="Cardenas P."/>
        </authorList>
    </citation>
    <scope>NUCLEOTIDE SEQUENCE</scope>
</reference>
<accession>A0AA35X2S0</accession>
<protein>
    <submittedName>
        <fullName evidence="1">Uncharacterized protein</fullName>
    </submittedName>
</protein>
<dbReference type="EMBL" id="CASHTH010002832">
    <property type="protein sequence ID" value="CAI8035905.1"/>
    <property type="molecule type" value="Genomic_DNA"/>
</dbReference>
<keyword evidence="2" id="KW-1185">Reference proteome</keyword>